<comment type="similarity">
    <text evidence="1">Belongs to the paraoxonase family.</text>
</comment>
<feature type="active site" description="Proton acceptor" evidence="5">
    <location>
        <position position="132"/>
    </location>
</feature>
<keyword evidence="3" id="KW-1015">Disulfide bond</keyword>
<evidence type="ECO:0000256" key="5">
    <source>
        <dbReference type="PIRSR" id="PIRSR602640-1"/>
    </source>
</evidence>
<proteinExistence type="inferred from homology"/>
<dbReference type="GO" id="GO:0046872">
    <property type="term" value="F:metal ion binding"/>
    <property type="evidence" value="ECO:0007669"/>
    <property type="project" value="UniProtKB-KW"/>
</dbReference>
<dbReference type="InterPro" id="IPR011042">
    <property type="entry name" value="6-blade_b-propeller_TolB-like"/>
</dbReference>
<dbReference type="PANTHER" id="PTHR11799:SF12">
    <property type="entry name" value="PARAOXONASE-RELATED"/>
    <property type="match status" value="1"/>
</dbReference>
<keyword evidence="6" id="KW-0106">Calcium</keyword>
<evidence type="ECO:0000256" key="2">
    <source>
        <dbReference type="ARBA" id="ARBA00022801"/>
    </source>
</evidence>
<feature type="binding site" evidence="6">
    <location>
        <position position="249"/>
    </location>
    <ligand>
        <name>Ca(2+)</name>
        <dbReference type="ChEBI" id="CHEBI:29108"/>
        <label>1</label>
        <note>catalytic</note>
    </ligand>
</feature>
<feature type="binding site" evidence="6">
    <location>
        <position position="298"/>
    </location>
    <ligand>
        <name>Ca(2+)</name>
        <dbReference type="ChEBI" id="CHEBI:29108"/>
        <label>1</label>
        <note>catalytic</note>
    </ligand>
</feature>
<evidence type="ECO:0000256" key="1">
    <source>
        <dbReference type="ARBA" id="ARBA00008595"/>
    </source>
</evidence>
<dbReference type="OrthoDB" id="5307922at2759"/>
<dbReference type="PANTHER" id="PTHR11799">
    <property type="entry name" value="PARAOXONASE"/>
    <property type="match status" value="1"/>
</dbReference>
<accession>A0A5J5FB65</accession>
<dbReference type="GO" id="GO:0004064">
    <property type="term" value="F:arylesterase activity"/>
    <property type="evidence" value="ECO:0007669"/>
    <property type="project" value="InterPro"/>
</dbReference>
<evidence type="ECO:0000256" key="4">
    <source>
        <dbReference type="ARBA" id="ARBA00023180"/>
    </source>
</evidence>
<keyword evidence="6" id="KW-0479">Metal-binding</keyword>
<name>A0A5J5FB65_9PEZI</name>
<feature type="binding site" evidence="6">
    <location>
        <position position="188"/>
    </location>
    <ligand>
        <name>Ca(2+)</name>
        <dbReference type="ChEBI" id="CHEBI:29108"/>
        <label>1</label>
        <note>catalytic</note>
    </ligand>
</feature>
<feature type="compositionally biased region" description="Acidic residues" evidence="7">
    <location>
        <begin position="390"/>
        <end position="399"/>
    </location>
</feature>
<protein>
    <recommendedName>
        <fullName evidence="10">Calcium-dependent phosphotriesterase</fullName>
    </recommendedName>
</protein>
<dbReference type="Pfam" id="PF01731">
    <property type="entry name" value="Arylesterase"/>
    <property type="match status" value="1"/>
</dbReference>
<evidence type="ECO:0000256" key="6">
    <source>
        <dbReference type="PIRSR" id="PIRSR602640-2"/>
    </source>
</evidence>
<feature type="region of interest" description="Disordered" evidence="7">
    <location>
        <begin position="384"/>
        <end position="408"/>
    </location>
</feature>
<evidence type="ECO:0000313" key="9">
    <source>
        <dbReference type="Proteomes" id="UP000326924"/>
    </source>
</evidence>
<dbReference type="Gene3D" id="2.120.10.30">
    <property type="entry name" value="TolB, C-terminal domain"/>
    <property type="match status" value="1"/>
</dbReference>
<dbReference type="InterPro" id="IPR051288">
    <property type="entry name" value="Serum_paraoxonase/arylesterase"/>
</dbReference>
<dbReference type="InParanoid" id="A0A5J5FB65"/>
<organism evidence="8 9">
    <name type="scientific">Sphaerosporella brunnea</name>
    <dbReference type="NCBI Taxonomy" id="1250544"/>
    <lineage>
        <taxon>Eukaryota</taxon>
        <taxon>Fungi</taxon>
        <taxon>Dikarya</taxon>
        <taxon>Ascomycota</taxon>
        <taxon>Pezizomycotina</taxon>
        <taxon>Pezizomycetes</taxon>
        <taxon>Pezizales</taxon>
        <taxon>Pyronemataceae</taxon>
        <taxon>Sphaerosporella</taxon>
    </lineage>
</organism>
<dbReference type="EMBL" id="VXIS01000004">
    <property type="protein sequence ID" value="KAA8914603.1"/>
    <property type="molecule type" value="Genomic_DNA"/>
</dbReference>
<evidence type="ECO:0000256" key="7">
    <source>
        <dbReference type="SAM" id="MobiDB-lite"/>
    </source>
</evidence>
<dbReference type="Proteomes" id="UP000326924">
    <property type="component" value="Unassembled WGS sequence"/>
</dbReference>
<feature type="binding site" evidence="6">
    <location>
        <position position="297"/>
    </location>
    <ligand>
        <name>Ca(2+)</name>
        <dbReference type="ChEBI" id="CHEBI:29108"/>
        <label>1</label>
        <note>catalytic</note>
    </ligand>
</feature>
<gene>
    <name evidence="8" type="ORF">FN846DRAFT_925809</name>
</gene>
<dbReference type="AlphaFoldDB" id="A0A5J5FB65"/>
<reference evidence="8 9" key="1">
    <citation type="submission" date="2019-09" db="EMBL/GenBank/DDBJ databases">
        <title>Draft genome of the ectomycorrhizal ascomycete Sphaerosporella brunnea.</title>
        <authorList>
            <consortium name="DOE Joint Genome Institute"/>
            <person name="Benucci G.M."/>
            <person name="Marozzi G."/>
            <person name="Antonielli L."/>
            <person name="Sanchez S."/>
            <person name="Marco P."/>
            <person name="Wang X."/>
            <person name="Falini L.B."/>
            <person name="Barry K."/>
            <person name="Haridas S."/>
            <person name="Lipzen A."/>
            <person name="Labutti K."/>
            <person name="Grigoriev I.V."/>
            <person name="Murat C."/>
            <person name="Martin F."/>
            <person name="Albertini E."/>
            <person name="Donnini D."/>
            <person name="Bonito G."/>
        </authorList>
    </citation>
    <scope>NUCLEOTIDE SEQUENCE [LARGE SCALE GENOMIC DNA]</scope>
    <source>
        <strain evidence="8 9">Sb_GMNB300</strain>
    </source>
</reference>
<keyword evidence="2" id="KW-0378">Hydrolase</keyword>
<dbReference type="InterPro" id="IPR002640">
    <property type="entry name" value="Arylesterase"/>
</dbReference>
<feature type="binding site" evidence="6">
    <location>
        <position position="134"/>
    </location>
    <ligand>
        <name>Ca(2+)</name>
        <dbReference type="ChEBI" id="CHEBI:29108"/>
        <label>1</label>
        <note>catalytic</note>
    </ligand>
</feature>
<dbReference type="SUPFAM" id="SSF63829">
    <property type="entry name" value="Calcium-dependent phosphotriesterase"/>
    <property type="match status" value="1"/>
</dbReference>
<evidence type="ECO:0000313" key="8">
    <source>
        <dbReference type="EMBL" id="KAA8914603.1"/>
    </source>
</evidence>
<evidence type="ECO:0000256" key="3">
    <source>
        <dbReference type="ARBA" id="ARBA00023157"/>
    </source>
</evidence>
<keyword evidence="4" id="KW-0325">Glycoprotein</keyword>
<sequence length="427" mass="47191">MASKLLIPSVVAIGALLAVITPFLRESNAIFNVLHDFSKYTPHLTQLNATCSHQHPTLLTGCEDMQLVGDSIYTACLTDFRNRNKYWPHYSRQPRPWSGDKLFRWDLPTDTVVELSLQNYPYPATAEHRSFHGIDVNVLPNGDVSIYAVNHLRNESVIDKFVHTPGTAFATHVLRIPTDAEGAARLPNAIFALPEKDGEAAMFVTNDHYYDDGWMRMVEEAGRRPWAWVSYYSTSTGWKKVLSNMRGANGITGEKEVQNRRVYVSEIMGGAIRVLEPTAAEGELREIQRVKVDMLGDNIGRFGDDLYITGPAKGMAVDHFQAEPEAAKDGPGMVVKRINTKQLGGGFFGGGYTADPIVETLIVDGGLVANMTTTSVFRPYPVEAPVAGEGEGEGEDEMEEKPLGKPKGDLFITGLQHRGIMKCTNFE</sequence>
<comment type="cofactor">
    <cofactor evidence="6">
        <name>Ca(2+)</name>
        <dbReference type="ChEBI" id="CHEBI:29108"/>
    </cofactor>
    <text evidence="6">Binds 2 calcium ions per subunit.</text>
</comment>
<keyword evidence="9" id="KW-1185">Reference proteome</keyword>
<comment type="caution">
    <text evidence="8">The sequence shown here is derived from an EMBL/GenBank/DDBJ whole genome shotgun (WGS) entry which is preliminary data.</text>
</comment>
<evidence type="ECO:0008006" key="10">
    <source>
        <dbReference type="Google" id="ProtNLM"/>
    </source>
</evidence>